<feature type="transmembrane region" description="Helical" evidence="1">
    <location>
        <begin position="12"/>
        <end position="31"/>
    </location>
</feature>
<dbReference type="Proteomes" id="UP000315908">
    <property type="component" value="Unassembled WGS sequence"/>
</dbReference>
<evidence type="ECO:0000313" key="2">
    <source>
        <dbReference type="EMBL" id="TWI15530.1"/>
    </source>
</evidence>
<evidence type="ECO:0000313" key="3">
    <source>
        <dbReference type="Proteomes" id="UP000315908"/>
    </source>
</evidence>
<dbReference type="PANTHER" id="PTHR40106">
    <property type="entry name" value="INNER MEMBRANE PROTEIN RCLC"/>
    <property type="match status" value="1"/>
</dbReference>
<dbReference type="PANTHER" id="PTHR40106:SF1">
    <property type="entry name" value="INNER MEMBRANE PROTEIN RCLC"/>
    <property type="match status" value="1"/>
</dbReference>
<dbReference type="GO" id="GO:0005886">
    <property type="term" value="C:plasma membrane"/>
    <property type="evidence" value="ECO:0007669"/>
    <property type="project" value="TreeGrafter"/>
</dbReference>
<keyword evidence="1" id="KW-0812">Transmembrane</keyword>
<keyword evidence="1" id="KW-1133">Transmembrane helix</keyword>
<dbReference type="RefSeq" id="WP_145330743.1">
    <property type="nucleotide sequence ID" value="NZ_JBPFPU010000011.1"/>
</dbReference>
<dbReference type="AlphaFoldDB" id="A0A562M6N9"/>
<comment type="caution">
    <text evidence="2">The sequence shown here is derived from an EMBL/GenBank/DDBJ whole genome shotgun (WGS) entry which is preliminary data.</text>
</comment>
<organism evidence="2 3">
    <name type="scientific">Sphingobacterium siyangense</name>
    <dbReference type="NCBI Taxonomy" id="459529"/>
    <lineage>
        <taxon>Bacteria</taxon>
        <taxon>Pseudomonadati</taxon>
        <taxon>Bacteroidota</taxon>
        <taxon>Sphingobacteriia</taxon>
        <taxon>Sphingobacteriales</taxon>
        <taxon>Sphingobacteriaceae</taxon>
        <taxon>Sphingobacterium</taxon>
    </lineage>
</organism>
<dbReference type="EMBL" id="VLKR01000042">
    <property type="protein sequence ID" value="TWI15530.1"/>
    <property type="molecule type" value="Genomic_DNA"/>
</dbReference>
<accession>A0A562M6N9</accession>
<gene>
    <name evidence="2" type="ORF">IQ31_05028</name>
</gene>
<feature type="transmembrane region" description="Helical" evidence="1">
    <location>
        <begin position="100"/>
        <end position="120"/>
    </location>
</feature>
<feature type="transmembrane region" description="Helical" evidence="1">
    <location>
        <begin position="127"/>
        <end position="146"/>
    </location>
</feature>
<dbReference type="OrthoDB" id="1118972at2"/>
<keyword evidence="1" id="KW-0472">Membrane</keyword>
<evidence type="ECO:0000256" key="1">
    <source>
        <dbReference type="SAM" id="Phobius"/>
    </source>
</evidence>
<sequence length="204" mass="22853">MEKIIKLLAKSQYIFTNFARISIFIVMAWIGGLKAFQYEADGIVPFVINSPAMCFFYHNTEKRVLDKNGELIPEYQLFKNPEGRVVKKNIAWHQENGTYIFSYILGFVIVSIGLMIFLGIWYPKIGILGALCTVLMSLVTLSFLITTPEAFVPKLDGDFPSPNYGFPYLSAAGRLVLKDVIMLAAALIIAAESASRLIKKTNIK</sequence>
<dbReference type="GO" id="GO:1901530">
    <property type="term" value="P:response to hypochlorite"/>
    <property type="evidence" value="ECO:0007669"/>
    <property type="project" value="TreeGrafter"/>
</dbReference>
<dbReference type="InterPro" id="IPR016865">
    <property type="entry name" value="RclC"/>
</dbReference>
<reference evidence="2 3" key="1">
    <citation type="journal article" date="2015" name="Stand. Genomic Sci.">
        <title>Genomic Encyclopedia of Bacterial and Archaeal Type Strains, Phase III: the genomes of soil and plant-associated and newly described type strains.</title>
        <authorList>
            <person name="Whitman W.B."/>
            <person name="Woyke T."/>
            <person name="Klenk H.P."/>
            <person name="Zhou Y."/>
            <person name="Lilburn T.G."/>
            <person name="Beck B.J."/>
            <person name="De Vos P."/>
            <person name="Vandamme P."/>
            <person name="Eisen J.A."/>
            <person name="Garrity G."/>
            <person name="Hugenholtz P."/>
            <person name="Kyrpides N.C."/>
        </authorList>
    </citation>
    <scope>NUCLEOTIDE SEQUENCE [LARGE SCALE GENOMIC DNA]</scope>
    <source>
        <strain evidence="2 3">CGMCC 1.6855</strain>
    </source>
</reference>
<dbReference type="InterPro" id="IPR007339">
    <property type="entry name" value="RclC-like"/>
</dbReference>
<feature type="transmembrane region" description="Helical" evidence="1">
    <location>
        <begin position="166"/>
        <end position="190"/>
    </location>
</feature>
<protein>
    <submittedName>
        <fullName evidence="2">Putative membrane protein YkgB</fullName>
    </submittedName>
</protein>
<dbReference type="PIRSF" id="PIRSF028065">
    <property type="entry name" value="UCP028065"/>
    <property type="match status" value="1"/>
</dbReference>
<dbReference type="Pfam" id="PF04224">
    <property type="entry name" value="DUF417"/>
    <property type="match status" value="1"/>
</dbReference>
<name>A0A562M6N9_9SPHI</name>
<proteinExistence type="predicted"/>